<evidence type="ECO:0000313" key="1">
    <source>
        <dbReference type="EMBL" id="CAH1957559.1"/>
    </source>
</evidence>
<dbReference type="AlphaFoldDB" id="A0A9P0JPW7"/>
<evidence type="ECO:0000313" key="2">
    <source>
        <dbReference type="Proteomes" id="UP001152888"/>
    </source>
</evidence>
<organism evidence="1 2">
    <name type="scientific">Acanthoscelides obtectus</name>
    <name type="common">Bean weevil</name>
    <name type="synonym">Bruchus obtectus</name>
    <dbReference type="NCBI Taxonomy" id="200917"/>
    <lineage>
        <taxon>Eukaryota</taxon>
        <taxon>Metazoa</taxon>
        <taxon>Ecdysozoa</taxon>
        <taxon>Arthropoda</taxon>
        <taxon>Hexapoda</taxon>
        <taxon>Insecta</taxon>
        <taxon>Pterygota</taxon>
        <taxon>Neoptera</taxon>
        <taxon>Endopterygota</taxon>
        <taxon>Coleoptera</taxon>
        <taxon>Polyphaga</taxon>
        <taxon>Cucujiformia</taxon>
        <taxon>Chrysomeloidea</taxon>
        <taxon>Chrysomelidae</taxon>
        <taxon>Bruchinae</taxon>
        <taxon>Bruchini</taxon>
        <taxon>Acanthoscelides</taxon>
    </lineage>
</organism>
<protein>
    <submittedName>
        <fullName evidence="1">Uncharacterized protein</fullName>
    </submittedName>
</protein>
<dbReference type="EMBL" id="CAKOFQ010006671">
    <property type="protein sequence ID" value="CAH1957559.1"/>
    <property type="molecule type" value="Genomic_DNA"/>
</dbReference>
<comment type="caution">
    <text evidence="1">The sequence shown here is derived from an EMBL/GenBank/DDBJ whole genome shotgun (WGS) entry which is preliminary data.</text>
</comment>
<gene>
    <name evidence="1" type="ORF">ACAOBT_LOCUS2168</name>
</gene>
<accession>A0A9P0JPW7</accession>
<sequence length="100" mass="11499">MPVSYRACGFRGNIIRLRFCLVFLEGWQSELSNHIKLCNYIRGVSNSIPVSGICGNGNFSWKQGSPRRRIYEKLREIDLNSDTGRKSRLVEQNGSLHKIR</sequence>
<dbReference type="Proteomes" id="UP001152888">
    <property type="component" value="Unassembled WGS sequence"/>
</dbReference>
<keyword evidence="2" id="KW-1185">Reference proteome</keyword>
<proteinExistence type="predicted"/>
<reference evidence="1" key="1">
    <citation type="submission" date="2022-03" db="EMBL/GenBank/DDBJ databases">
        <authorList>
            <person name="Sayadi A."/>
        </authorList>
    </citation>
    <scope>NUCLEOTIDE SEQUENCE</scope>
</reference>
<name>A0A9P0JPW7_ACAOB</name>